<dbReference type="EMBL" id="CZCS02000008">
    <property type="protein sequence ID" value="VXD12131.1"/>
    <property type="molecule type" value="Genomic_DNA"/>
</dbReference>
<keyword evidence="2" id="KW-1185">Reference proteome</keyword>
<evidence type="ECO:0000313" key="2">
    <source>
        <dbReference type="Proteomes" id="UP000182190"/>
    </source>
</evidence>
<evidence type="ECO:0000313" key="1">
    <source>
        <dbReference type="EMBL" id="VXD12131.1"/>
    </source>
</evidence>
<dbReference type="Proteomes" id="UP000182190">
    <property type="component" value="Unassembled WGS sequence"/>
</dbReference>
<reference evidence="1" key="1">
    <citation type="submission" date="2019-10" db="EMBL/GenBank/DDBJ databases">
        <authorList>
            <consortium name="Genoscope - CEA"/>
            <person name="William W."/>
        </authorList>
    </citation>
    <scope>NUCLEOTIDE SEQUENCE [LARGE SCALE GENOMIC DNA]</scope>
    <source>
        <strain evidence="1">BBR_PRJEB10994</strain>
    </source>
</reference>
<protein>
    <recommendedName>
        <fullName evidence="3">Type I restriction-modification system, DNA-methyltransferase subunit M</fullName>
    </recommendedName>
</protein>
<gene>
    <name evidence="1" type="ORF">PL9631_1050010</name>
</gene>
<name>A0A7Z9DWD4_9CYAN</name>
<comment type="caution">
    <text evidence="1">The sequence shown here is derived from an EMBL/GenBank/DDBJ whole genome shotgun (WGS) entry which is preliminary data.</text>
</comment>
<organism evidence="1 2">
    <name type="scientific">Planktothrix paucivesiculata PCC 9631</name>
    <dbReference type="NCBI Taxonomy" id="671071"/>
    <lineage>
        <taxon>Bacteria</taxon>
        <taxon>Bacillati</taxon>
        <taxon>Cyanobacteriota</taxon>
        <taxon>Cyanophyceae</taxon>
        <taxon>Oscillatoriophycideae</taxon>
        <taxon>Oscillatoriales</taxon>
        <taxon>Microcoleaceae</taxon>
        <taxon>Planktothrix</taxon>
    </lineage>
</organism>
<dbReference type="AlphaFoldDB" id="A0A7Z9DWD4"/>
<accession>A0A7Z9DWD4</accession>
<proteinExistence type="predicted"/>
<sequence>MLTPGRYVGIPDEVEDEVSFEDRMSYLTMALGEQMREGQLLDEEIKKQLAKVGFEL</sequence>
<evidence type="ECO:0008006" key="3">
    <source>
        <dbReference type="Google" id="ProtNLM"/>
    </source>
</evidence>